<dbReference type="Pfam" id="PF12670">
    <property type="entry name" value="DUF3792"/>
    <property type="match status" value="1"/>
</dbReference>
<name>A0A9D1CLA8_9FIRM</name>
<comment type="caution">
    <text evidence="2">The sequence shown here is derived from an EMBL/GenBank/DDBJ whole genome shotgun (WGS) entry which is preliminary data.</text>
</comment>
<evidence type="ECO:0000313" key="3">
    <source>
        <dbReference type="Proteomes" id="UP000886725"/>
    </source>
</evidence>
<dbReference type="InterPro" id="IPR023804">
    <property type="entry name" value="DUF3792_TM"/>
</dbReference>
<keyword evidence="1" id="KW-0812">Transmembrane</keyword>
<proteinExistence type="predicted"/>
<dbReference type="Proteomes" id="UP000886725">
    <property type="component" value="Unassembled WGS sequence"/>
</dbReference>
<dbReference type="AlphaFoldDB" id="A0A9D1CLA8"/>
<feature type="transmembrane region" description="Helical" evidence="1">
    <location>
        <begin position="12"/>
        <end position="33"/>
    </location>
</feature>
<evidence type="ECO:0000313" key="2">
    <source>
        <dbReference type="EMBL" id="HIQ64594.1"/>
    </source>
</evidence>
<accession>A0A9D1CLA8</accession>
<reference evidence="2" key="2">
    <citation type="journal article" date="2021" name="PeerJ">
        <title>Extensive microbial diversity within the chicken gut microbiome revealed by metagenomics and culture.</title>
        <authorList>
            <person name="Gilroy R."/>
            <person name="Ravi A."/>
            <person name="Getino M."/>
            <person name="Pursley I."/>
            <person name="Horton D.L."/>
            <person name="Alikhan N.F."/>
            <person name="Baker D."/>
            <person name="Gharbi K."/>
            <person name="Hall N."/>
            <person name="Watson M."/>
            <person name="Adriaenssens E.M."/>
            <person name="Foster-Nyarko E."/>
            <person name="Jarju S."/>
            <person name="Secka A."/>
            <person name="Antonio M."/>
            <person name="Oren A."/>
            <person name="Chaudhuri R.R."/>
            <person name="La Ragione R."/>
            <person name="Hildebrand F."/>
            <person name="Pallen M.J."/>
        </authorList>
    </citation>
    <scope>NUCLEOTIDE SEQUENCE</scope>
    <source>
        <strain evidence="2">CHK165-10780</strain>
    </source>
</reference>
<feature type="transmembrane region" description="Helical" evidence="1">
    <location>
        <begin position="97"/>
        <end position="115"/>
    </location>
</feature>
<protein>
    <submittedName>
        <fullName evidence="2">TIGR04086 family membrane protein</fullName>
    </submittedName>
</protein>
<organism evidence="2 3">
    <name type="scientific">Candidatus Faecenecus gallistercoris</name>
    <dbReference type="NCBI Taxonomy" id="2840793"/>
    <lineage>
        <taxon>Bacteria</taxon>
        <taxon>Bacillati</taxon>
        <taxon>Bacillota</taxon>
        <taxon>Bacillota incertae sedis</taxon>
        <taxon>Candidatus Faecenecus</taxon>
    </lineage>
</organism>
<sequence>MNIQLILKSGERILIILLVATVLISLFSFYSLLSESVLSWLKGFIMGGAFAYGGYFLGTRIQKQGAINGLILMAIMIVISTIISLLLRENPLQMHSLIYKGLSAVIILLGMLIGLKRTKK</sequence>
<dbReference type="EMBL" id="DVFU01000052">
    <property type="protein sequence ID" value="HIQ64594.1"/>
    <property type="molecule type" value="Genomic_DNA"/>
</dbReference>
<evidence type="ECO:0000256" key="1">
    <source>
        <dbReference type="SAM" id="Phobius"/>
    </source>
</evidence>
<reference evidence="2" key="1">
    <citation type="submission" date="2020-10" db="EMBL/GenBank/DDBJ databases">
        <authorList>
            <person name="Gilroy R."/>
        </authorList>
    </citation>
    <scope>NUCLEOTIDE SEQUENCE</scope>
    <source>
        <strain evidence="2">CHK165-10780</strain>
    </source>
</reference>
<feature type="transmembrane region" description="Helical" evidence="1">
    <location>
        <begin position="39"/>
        <end position="58"/>
    </location>
</feature>
<keyword evidence="1" id="KW-0472">Membrane</keyword>
<gene>
    <name evidence="2" type="ORF">IAC85_02530</name>
</gene>
<keyword evidence="1" id="KW-1133">Transmembrane helix</keyword>
<feature type="transmembrane region" description="Helical" evidence="1">
    <location>
        <begin position="65"/>
        <end position="85"/>
    </location>
</feature>
<dbReference type="NCBIfam" id="TIGR04086">
    <property type="entry name" value="TIGR04086_membr"/>
    <property type="match status" value="1"/>
</dbReference>